<reference evidence="1" key="2">
    <citation type="journal article" date="2015" name="Fish Shellfish Immunol.">
        <title>Early steps in the European eel (Anguilla anguilla)-Vibrio vulnificus interaction in the gills: Role of the RtxA13 toxin.</title>
        <authorList>
            <person name="Callol A."/>
            <person name="Pajuelo D."/>
            <person name="Ebbesson L."/>
            <person name="Teles M."/>
            <person name="MacKenzie S."/>
            <person name="Amaro C."/>
        </authorList>
    </citation>
    <scope>NUCLEOTIDE SEQUENCE</scope>
</reference>
<sequence length="33" mass="3710">MESPLTPVDYKLLITKLQTTAVSTQQSTERESN</sequence>
<organism evidence="1">
    <name type="scientific">Anguilla anguilla</name>
    <name type="common">European freshwater eel</name>
    <name type="synonym">Muraena anguilla</name>
    <dbReference type="NCBI Taxonomy" id="7936"/>
    <lineage>
        <taxon>Eukaryota</taxon>
        <taxon>Metazoa</taxon>
        <taxon>Chordata</taxon>
        <taxon>Craniata</taxon>
        <taxon>Vertebrata</taxon>
        <taxon>Euteleostomi</taxon>
        <taxon>Actinopterygii</taxon>
        <taxon>Neopterygii</taxon>
        <taxon>Teleostei</taxon>
        <taxon>Anguilliformes</taxon>
        <taxon>Anguillidae</taxon>
        <taxon>Anguilla</taxon>
    </lineage>
</organism>
<accession>A0A0E9RZD4</accession>
<protein>
    <submittedName>
        <fullName evidence="1">Uncharacterized protein</fullName>
    </submittedName>
</protein>
<evidence type="ECO:0000313" key="1">
    <source>
        <dbReference type="EMBL" id="JAH33638.1"/>
    </source>
</evidence>
<name>A0A0E9RZD4_ANGAN</name>
<dbReference type="EMBL" id="GBXM01074939">
    <property type="protein sequence ID" value="JAH33638.1"/>
    <property type="molecule type" value="Transcribed_RNA"/>
</dbReference>
<reference evidence="1" key="1">
    <citation type="submission" date="2014-11" db="EMBL/GenBank/DDBJ databases">
        <authorList>
            <person name="Amaro Gonzalez C."/>
        </authorList>
    </citation>
    <scope>NUCLEOTIDE SEQUENCE</scope>
</reference>
<dbReference type="AlphaFoldDB" id="A0A0E9RZD4"/>
<proteinExistence type="predicted"/>